<proteinExistence type="predicted"/>
<comment type="subcellular location">
    <subcellularLocation>
        <location evidence="1">Membrane</location>
        <topology evidence="1">Multi-pass membrane protein</topology>
    </subcellularLocation>
</comment>
<dbReference type="Proteomes" id="UP001231518">
    <property type="component" value="Chromosome 17"/>
</dbReference>
<keyword evidence="4 6" id="KW-0472">Membrane</keyword>
<evidence type="ECO:0000256" key="2">
    <source>
        <dbReference type="ARBA" id="ARBA00022692"/>
    </source>
</evidence>
<evidence type="ECO:0000256" key="1">
    <source>
        <dbReference type="ARBA" id="ARBA00004141"/>
    </source>
</evidence>
<evidence type="ECO:0000313" key="8">
    <source>
        <dbReference type="Proteomes" id="UP001231518"/>
    </source>
</evidence>
<evidence type="ECO:0000256" key="6">
    <source>
        <dbReference type="SAM" id="Phobius"/>
    </source>
</evidence>
<keyword evidence="3 6" id="KW-1133">Transmembrane helix</keyword>
<evidence type="ECO:0000313" key="7">
    <source>
        <dbReference type="EMBL" id="KAJ8712110.1"/>
    </source>
</evidence>
<feature type="compositionally biased region" description="Basic and acidic residues" evidence="5">
    <location>
        <begin position="115"/>
        <end position="131"/>
    </location>
</feature>
<feature type="transmembrane region" description="Helical" evidence="6">
    <location>
        <begin position="81"/>
        <end position="100"/>
    </location>
</feature>
<feature type="transmembrane region" description="Helical" evidence="6">
    <location>
        <begin position="46"/>
        <end position="69"/>
    </location>
</feature>
<dbReference type="InterPro" id="IPR036259">
    <property type="entry name" value="MFS_trans_sf"/>
</dbReference>
<protein>
    <recommendedName>
        <fullName evidence="9">Inorganic phosphate cotransporter</fullName>
    </recommendedName>
</protein>
<keyword evidence="2 6" id="KW-0812">Transmembrane</keyword>
<reference evidence="7" key="1">
    <citation type="submission" date="2023-03" db="EMBL/GenBank/DDBJ databases">
        <title>Chromosome-level genomes of two armyworms, Mythimna separata and Mythimna loreyi, provide insights into the biosynthesis and reception of sex pheromones.</title>
        <authorList>
            <person name="Zhao H."/>
        </authorList>
    </citation>
    <scope>NUCLEOTIDE SEQUENCE</scope>
    <source>
        <strain evidence="7">BeijingLab</strain>
        <tissue evidence="7">Pupa</tissue>
    </source>
</reference>
<accession>A0AAD7YDK7</accession>
<dbReference type="GO" id="GO:0016020">
    <property type="term" value="C:membrane"/>
    <property type="evidence" value="ECO:0007669"/>
    <property type="project" value="UniProtKB-SubCell"/>
</dbReference>
<keyword evidence="8" id="KW-1185">Reference proteome</keyword>
<organism evidence="7 8">
    <name type="scientific">Mythimna separata</name>
    <name type="common">Oriental armyworm</name>
    <name type="synonym">Pseudaletia separata</name>
    <dbReference type="NCBI Taxonomy" id="271217"/>
    <lineage>
        <taxon>Eukaryota</taxon>
        <taxon>Metazoa</taxon>
        <taxon>Ecdysozoa</taxon>
        <taxon>Arthropoda</taxon>
        <taxon>Hexapoda</taxon>
        <taxon>Insecta</taxon>
        <taxon>Pterygota</taxon>
        <taxon>Neoptera</taxon>
        <taxon>Endopterygota</taxon>
        <taxon>Lepidoptera</taxon>
        <taxon>Glossata</taxon>
        <taxon>Ditrysia</taxon>
        <taxon>Noctuoidea</taxon>
        <taxon>Noctuidae</taxon>
        <taxon>Noctuinae</taxon>
        <taxon>Hadenini</taxon>
        <taxon>Mythimna</taxon>
    </lineage>
</organism>
<evidence type="ECO:0008006" key="9">
    <source>
        <dbReference type="Google" id="ProtNLM"/>
    </source>
</evidence>
<dbReference type="InterPro" id="IPR050382">
    <property type="entry name" value="MFS_Na/Anion_cotransporter"/>
</dbReference>
<feature type="transmembrane region" description="Helical" evidence="6">
    <location>
        <begin position="12"/>
        <end position="34"/>
    </location>
</feature>
<comment type="caution">
    <text evidence="7">The sequence shown here is derived from an EMBL/GenBank/DDBJ whole genome shotgun (WGS) entry which is preliminary data.</text>
</comment>
<dbReference type="AlphaFoldDB" id="A0AAD7YDK7"/>
<name>A0AAD7YDK7_MYTSE</name>
<dbReference type="SUPFAM" id="SSF103473">
    <property type="entry name" value="MFS general substrate transporter"/>
    <property type="match status" value="1"/>
</dbReference>
<dbReference type="PANTHER" id="PTHR11662">
    <property type="entry name" value="SOLUTE CARRIER FAMILY 17"/>
    <property type="match status" value="1"/>
</dbReference>
<evidence type="ECO:0000256" key="3">
    <source>
        <dbReference type="ARBA" id="ARBA00022989"/>
    </source>
</evidence>
<gene>
    <name evidence="7" type="ORF">PYW07_004952</name>
</gene>
<sequence length="131" mass="14102">MIAQAYLGGDRVWSIAIFTSALTINGAVTAGYLGNGLDIAPNFSGTIFGMANTLSSFGGWLSTFMVGELTKETNTPEQWKIVFYILAGTYITGALCFVSFGSGELQPWNNAKPAAEVEKQHEEQPLNEEKA</sequence>
<dbReference type="GO" id="GO:0022857">
    <property type="term" value="F:transmembrane transporter activity"/>
    <property type="evidence" value="ECO:0007669"/>
    <property type="project" value="TreeGrafter"/>
</dbReference>
<evidence type="ECO:0000256" key="4">
    <source>
        <dbReference type="ARBA" id="ARBA00023136"/>
    </source>
</evidence>
<feature type="region of interest" description="Disordered" evidence="5">
    <location>
        <begin position="111"/>
        <end position="131"/>
    </location>
</feature>
<dbReference type="EMBL" id="JARGEI010000021">
    <property type="protein sequence ID" value="KAJ8712110.1"/>
    <property type="molecule type" value="Genomic_DNA"/>
</dbReference>
<dbReference type="PANTHER" id="PTHR11662:SF411">
    <property type="entry name" value="GH05102P"/>
    <property type="match status" value="1"/>
</dbReference>
<dbReference type="GO" id="GO:0006820">
    <property type="term" value="P:monoatomic anion transport"/>
    <property type="evidence" value="ECO:0007669"/>
    <property type="project" value="TreeGrafter"/>
</dbReference>
<evidence type="ECO:0000256" key="5">
    <source>
        <dbReference type="SAM" id="MobiDB-lite"/>
    </source>
</evidence>